<accession>A0A4C1W742</accession>
<evidence type="ECO:0000313" key="3">
    <source>
        <dbReference type="Proteomes" id="UP000299102"/>
    </source>
</evidence>
<dbReference type="AlphaFoldDB" id="A0A4C1W742"/>
<organism evidence="2 3">
    <name type="scientific">Eumeta variegata</name>
    <name type="common">Bagworm moth</name>
    <name type="synonym">Eumeta japonica</name>
    <dbReference type="NCBI Taxonomy" id="151549"/>
    <lineage>
        <taxon>Eukaryota</taxon>
        <taxon>Metazoa</taxon>
        <taxon>Ecdysozoa</taxon>
        <taxon>Arthropoda</taxon>
        <taxon>Hexapoda</taxon>
        <taxon>Insecta</taxon>
        <taxon>Pterygota</taxon>
        <taxon>Neoptera</taxon>
        <taxon>Endopterygota</taxon>
        <taxon>Lepidoptera</taxon>
        <taxon>Glossata</taxon>
        <taxon>Ditrysia</taxon>
        <taxon>Tineoidea</taxon>
        <taxon>Psychidae</taxon>
        <taxon>Oiketicinae</taxon>
        <taxon>Eumeta</taxon>
    </lineage>
</organism>
<protein>
    <submittedName>
        <fullName evidence="2">Uncharacterized protein</fullName>
    </submittedName>
</protein>
<proteinExistence type="predicted"/>
<evidence type="ECO:0000256" key="1">
    <source>
        <dbReference type="SAM" id="MobiDB-lite"/>
    </source>
</evidence>
<comment type="caution">
    <text evidence="2">The sequence shown here is derived from an EMBL/GenBank/DDBJ whole genome shotgun (WGS) entry which is preliminary data.</text>
</comment>
<feature type="region of interest" description="Disordered" evidence="1">
    <location>
        <begin position="188"/>
        <end position="209"/>
    </location>
</feature>
<gene>
    <name evidence="2" type="ORF">EVAR_41257_1</name>
</gene>
<dbReference type="Proteomes" id="UP000299102">
    <property type="component" value="Unassembled WGS sequence"/>
</dbReference>
<name>A0A4C1W742_EUMVA</name>
<keyword evidence="3" id="KW-1185">Reference proteome</keyword>
<sequence>MKTKSKSRFQSKAGSGLEPKIGPRSDLKPRPEPRSDLQTEPESKQTVEPESQSPLVERSVDIKDGKFMVSMRVEPLAKTSLIQFDRTFHTAIEFLRIGESKCTCTGVALGVGRREMRVLRKWVRIPQRAGHGDGRRRDTLPVKRDAVRGVCPPGGTHVGRQLPPAHGRRLHAHLLDNTFRSRQCQRMTAGEDGRQRLPTRTEPAKDPSSSILNVKVVRRFALAGGSSRVSKSDDADCSKQTLFISLVALPADPRHYIRSLDRNFDLY</sequence>
<feature type="region of interest" description="Disordered" evidence="1">
    <location>
        <begin position="1"/>
        <end position="55"/>
    </location>
</feature>
<reference evidence="2 3" key="1">
    <citation type="journal article" date="2019" name="Commun. Biol.">
        <title>The bagworm genome reveals a unique fibroin gene that provides high tensile strength.</title>
        <authorList>
            <person name="Kono N."/>
            <person name="Nakamura H."/>
            <person name="Ohtoshi R."/>
            <person name="Tomita M."/>
            <person name="Numata K."/>
            <person name="Arakawa K."/>
        </authorList>
    </citation>
    <scope>NUCLEOTIDE SEQUENCE [LARGE SCALE GENOMIC DNA]</scope>
</reference>
<feature type="compositionally biased region" description="Basic and acidic residues" evidence="1">
    <location>
        <begin position="21"/>
        <end position="47"/>
    </location>
</feature>
<dbReference type="EMBL" id="BGZK01000474">
    <property type="protein sequence ID" value="GBP45955.1"/>
    <property type="molecule type" value="Genomic_DNA"/>
</dbReference>
<evidence type="ECO:0000313" key="2">
    <source>
        <dbReference type="EMBL" id="GBP45955.1"/>
    </source>
</evidence>